<evidence type="ECO:0000256" key="1">
    <source>
        <dbReference type="ARBA" id="ARBA00007274"/>
    </source>
</evidence>
<keyword evidence="2" id="KW-0028">Amino-acid biosynthesis</keyword>
<dbReference type="InterPro" id="IPR042122">
    <property type="entry name" value="Ser_AcTrfase_N_sf"/>
</dbReference>
<dbReference type="Gene3D" id="1.10.3130.10">
    <property type="entry name" value="serine acetyltransferase, domain 1"/>
    <property type="match status" value="1"/>
</dbReference>
<gene>
    <name evidence="7" type="primary">cysE</name>
    <name evidence="7" type="ORF">HND93_10315</name>
</gene>
<evidence type="ECO:0000256" key="4">
    <source>
        <dbReference type="ARBA" id="ARBA00023315"/>
    </source>
</evidence>
<name>A0ABX2T7C1_9PROT</name>
<dbReference type="Proteomes" id="UP000584642">
    <property type="component" value="Unassembled WGS sequence"/>
</dbReference>
<dbReference type="PANTHER" id="PTHR42811">
    <property type="entry name" value="SERINE ACETYLTRANSFERASE"/>
    <property type="match status" value="1"/>
</dbReference>
<reference evidence="7 8" key="1">
    <citation type="submission" date="2020-05" db="EMBL/GenBank/DDBJ databases">
        <title>Azospirillum oleiclasticum sp. nov, a nitrogen-fixing and heavy crude oil-emulsifying bacterium isolated from the crude oil of Yumen Oilfield.</title>
        <authorList>
            <person name="Wu D."/>
            <person name="Cai M."/>
            <person name="Zhang X."/>
        </authorList>
    </citation>
    <scope>NUCLEOTIDE SEQUENCE [LARGE SCALE GENOMIC DNA]</scope>
    <source>
        <strain evidence="7 8">ROY-1-1-2</strain>
    </source>
</reference>
<organism evidence="7 8">
    <name type="scientific">Azospirillum oleiclasticum</name>
    <dbReference type="NCBI Taxonomy" id="2735135"/>
    <lineage>
        <taxon>Bacteria</taxon>
        <taxon>Pseudomonadati</taxon>
        <taxon>Pseudomonadota</taxon>
        <taxon>Alphaproteobacteria</taxon>
        <taxon>Rhodospirillales</taxon>
        <taxon>Azospirillaceae</taxon>
        <taxon>Azospirillum</taxon>
    </lineage>
</organism>
<comment type="catalytic activity">
    <reaction evidence="5 6">
        <text>L-serine + acetyl-CoA = O-acetyl-L-serine + CoA</text>
        <dbReference type="Rhea" id="RHEA:24560"/>
        <dbReference type="ChEBI" id="CHEBI:33384"/>
        <dbReference type="ChEBI" id="CHEBI:57287"/>
        <dbReference type="ChEBI" id="CHEBI:57288"/>
        <dbReference type="ChEBI" id="CHEBI:58340"/>
        <dbReference type="EC" id="2.3.1.30"/>
    </reaction>
</comment>
<sequence length="266" mass="28844">MDVDSTPIRDAGKPGIWQLLREDVLCVFDRDPAARNTVDVLTCYPGIHALIVHRIAHEAWLRGLRWPARFLSYLARAITNIDIHPGARIGRRFFIDHGAGVVIGETAEVGDDVTIYHGVTLGGTSWNKGKRHPTLMDGVLVGSGAKILGPITVGRNGRVGANSVVTKDVPDGMTVVGIPGRIVRRDSRQRLAEVGIDLDHHLMPDPVGKAISCLMDHINRIETRLEAHTAEERARLEPLTGVVCETCGNACDNDLCAAGDGPRRAN</sequence>
<dbReference type="NCBIfam" id="TIGR01172">
    <property type="entry name" value="cysE"/>
    <property type="match status" value="1"/>
</dbReference>
<evidence type="ECO:0000313" key="8">
    <source>
        <dbReference type="Proteomes" id="UP000584642"/>
    </source>
</evidence>
<dbReference type="SUPFAM" id="SSF51161">
    <property type="entry name" value="Trimeric LpxA-like enzymes"/>
    <property type="match status" value="1"/>
</dbReference>
<dbReference type="InterPro" id="IPR005881">
    <property type="entry name" value="Ser_O-AcTrfase"/>
</dbReference>
<evidence type="ECO:0000256" key="6">
    <source>
        <dbReference type="PIRNR" id="PIRNR000441"/>
    </source>
</evidence>
<protein>
    <recommendedName>
        <fullName evidence="6">Serine acetyltransferase</fullName>
        <ecNumber evidence="6">2.3.1.30</ecNumber>
    </recommendedName>
</protein>
<evidence type="ECO:0000256" key="3">
    <source>
        <dbReference type="ARBA" id="ARBA00022679"/>
    </source>
</evidence>
<evidence type="ECO:0000256" key="5">
    <source>
        <dbReference type="ARBA" id="ARBA00049486"/>
    </source>
</evidence>
<dbReference type="EC" id="2.3.1.30" evidence="6"/>
<comment type="similarity">
    <text evidence="1 6">Belongs to the transferase hexapeptide repeat family.</text>
</comment>
<dbReference type="InterPro" id="IPR053376">
    <property type="entry name" value="Serine_acetyltransferase"/>
</dbReference>
<dbReference type="Pfam" id="PF00132">
    <property type="entry name" value="Hexapep"/>
    <property type="match status" value="1"/>
</dbReference>
<keyword evidence="4 6" id="KW-0012">Acyltransferase</keyword>
<accession>A0ABX2T7C1</accession>
<dbReference type="InterPro" id="IPR001451">
    <property type="entry name" value="Hexapep"/>
</dbReference>
<comment type="caution">
    <text evidence="7">The sequence shown here is derived from an EMBL/GenBank/DDBJ whole genome shotgun (WGS) entry which is preliminary data.</text>
</comment>
<keyword evidence="3 6" id="KW-0808">Transferase</keyword>
<proteinExistence type="inferred from homology"/>
<dbReference type="NCBIfam" id="NF041874">
    <property type="entry name" value="EPS_EpsC"/>
    <property type="match status" value="1"/>
</dbReference>
<keyword evidence="8" id="KW-1185">Reference proteome</keyword>
<evidence type="ECO:0000256" key="2">
    <source>
        <dbReference type="ARBA" id="ARBA00022605"/>
    </source>
</evidence>
<dbReference type="PIRSF" id="PIRSF000441">
    <property type="entry name" value="CysE"/>
    <property type="match status" value="1"/>
</dbReference>
<dbReference type="GO" id="GO:0009001">
    <property type="term" value="F:serine O-acetyltransferase activity"/>
    <property type="evidence" value="ECO:0007669"/>
    <property type="project" value="UniProtKB-EC"/>
</dbReference>
<dbReference type="Gene3D" id="2.160.10.10">
    <property type="entry name" value="Hexapeptide repeat proteins"/>
    <property type="match status" value="1"/>
</dbReference>
<dbReference type="EMBL" id="JABFDB010000006">
    <property type="protein sequence ID" value="NYZ20109.1"/>
    <property type="molecule type" value="Genomic_DNA"/>
</dbReference>
<evidence type="ECO:0000313" key="7">
    <source>
        <dbReference type="EMBL" id="NYZ20109.1"/>
    </source>
</evidence>
<dbReference type="InterPro" id="IPR045304">
    <property type="entry name" value="LbH_SAT"/>
</dbReference>
<dbReference type="InterPro" id="IPR011004">
    <property type="entry name" value="Trimer_LpxA-like_sf"/>
</dbReference>
<dbReference type="CDD" id="cd03354">
    <property type="entry name" value="LbH_SAT"/>
    <property type="match status" value="1"/>
</dbReference>